<dbReference type="EC" id="2.3.1.180" evidence="5"/>
<keyword evidence="6" id="KW-1185">Reference proteome</keyword>
<evidence type="ECO:0000256" key="2">
    <source>
        <dbReference type="ARBA" id="ARBA00023315"/>
    </source>
</evidence>
<dbReference type="Pfam" id="PF08541">
    <property type="entry name" value="ACP_syn_III_C"/>
    <property type="match status" value="1"/>
</dbReference>
<comment type="caution">
    <text evidence="5">The sequence shown here is derived from an EMBL/GenBank/DDBJ whole genome shotgun (WGS) entry which is preliminary data.</text>
</comment>
<organism evidence="5 6">
    <name type="scientific">Fusibacter tunisiensis</name>
    <dbReference type="NCBI Taxonomy" id="1008308"/>
    <lineage>
        <taxon>Bacteria</taxon>
        <taxon>Bacillati</taxon>
        <taxon>Bacillota</taxon>
        <taxon>Clostridia</taxon>
        <taxon>Eubacteriales</taxon>
        <taxon>Eubacteriales Family XII. Incertae Sedis</taxon>
        <taxon>Fusibacter</taxon>
    </lineage>
</organism>
<feature type="domain" description="Beta-ketoacyl-[acyl-carrier-protein] synthase III C-terminal" evidence="3">
    <location>
        <begin position="251"/>
        <end position="338"/>
    </location>
</feature>
<evidence type="ECO:0000313" key="5">
    <source>
        <dbReference type="EMBL" id="MBM7561879.1"/>
    </source>
</evidence>
<protein>
    <submittedName>
        <fullName evidence="5">3-oxoacyl-[acyl-carrier-protein] synthase-3</fullName>
        <ecNumber evidence="5">2.3.1.180</ecNumber>
    </submittedName>
</protein>
<proteinExistence type="predicted"/>
<dbReference type="InterPro" id="IPR013751">
    <property type="entry name" value="ACP_syn_III_N"/>
</dbReference>
<dbReference type="CDD" id="cd00827">
    <property type="entry name" value="init_cond_enzymes"/>
    <property type="match status" value="1"/>
</dbReference>
<keyword evidence="1 5" id="KW-0808">Transferase</keyword>
<dbReference type="Gene3D" id="3.40.47.10">
    <property type="match status" value="1"/>
</dbReference>
<dbReference type="SUPFAM" id="SSF53901">
    <property type="entry name" value="Thiolase-like"/>
    <property type="match status" value="1"/>
</dbReference>
<dbReference type="Pfam" id="PF08545">
    <property type="entry name" value="ACP_syn_III"/>
    <property type="match status" value="1"/>
</dbReference>
<dbReference type="EMBL" id="JAFBDT010000009">
    <property type="protein sequence ID" value="MBM7561879.1"/>
    <property type="molecule type" value="Genomic_DNA"/>
</dbReference>
<accession>A0ABS2MR39</accession>
<dbReference type="PANTHER" id="PTHR34069:SF2">
    <property type="entry name" value="BETA-KETOACYL-[ACYL-CARRIER-PROTEIN] SYNTHASE III"/>
    <property type="match status" value="1"/>
</dbReference>
<feature type="domain" description="Beta-ketoacyl-[acyl-carrier-protein] synthase III N-terminal" evidence="4">
    <location>
        <begin position="112"/>
        <end position="193"/>
    </location>
</feature>
<dbReference type="InterPro" id="IPR016039">
    <property type="entry name" value="Thiolase-like"/>
</dbReference>
<dbReference type="Proteomes" id="UP000767854">
    <property type="component" value="Unassembled WGS sequence"/>
</dbReference>
<name>A0ABS2MR39_9FIRM</name>
<evidence type="ECO:0000256" key="1">
    <source>
        <dbReference type="ARBA" id="ARBA00022679"/>
    </source>
</evidence>
<dbReference type="RefSeq" id="WP_204663807.1">
    <property type="nucleotide sequence ID" value="NZ_JAFBDT010000009.1"/>
</dbReference>
<evidence type="ECO:0000259" key="3">
    <source>
        <dbReference type="Pfam" id="PF08541"/>
    </source>
</evidence>
<reference evidence="5 6" key="1">
    <citation type="submission" date="2021-01" db="EMBL/GenBank/DDBJ databases">
        <title>Genomic Encyclopedia of Type Strains, Phase IV (KMG-IV): sequencing the most valuable type-strain genomes for metagenomic binning, comparative biology and taxonomic classification.</title>
        <authorList>
            <person name="Goeker M."/>
        </authorList>
    </citation>
    <scope>NUCLEOTIDE SEQUENCE [LARGE SCALE GENOMIC DNA]</scope>
    <source>
        <strain evidence="5 6">DSM 24436</strain>
    </source>
</reference>
<dbReference type="InterPro" id="IPR013747">
    <property type="entry name" value="ACP_syn_III_C"/>
</dbReference>
<gene>
    <name evidence="5" type="ORF">JOC49_001420</name>
</gene>
<dbReference type="NCBIfam" id="NF005308">
    <property type="entry name" value="PRK06840.1"/>
    <property type="match status" value="1"/>
</dbReference>
<dbReference type="PANTHER" id="PTHR34069">
    <property type="entry name" value="3-OXOACYL-[ACYL-CARRIER-PROTEIN] SYNTHASE 3"/>
    <property type="match status" value="1"/>
</dbReference>
<evidence type="ECO:0000259" key="4">
    <source>
        <dbReference type="Pfam" id="PF08545"/>
    </source>
</evidence>
<evidence type="ECO:0000313" key="6">
    <source>
        <dbReference type="Proteomes" id="UP000767854"/>
    </source>
</evidence>
<dbReference type="GO" id="GO:0033818">
    <property type="term" value="F:beta-ketoacyl-acyl-carrier-protein synthase III activity"/>
    <property type="evidence" value="ECO:0007669"/>
    <property type="project" value="UniProtKB-EC"/>
</dbReference>
<sequence>MKRRNVGIVGTGIYIPDERITAREISEATGGIWAEEAIVNKLGFSEKPVPGPNDGTQEMGVLAALDCLKNTGVDPLEIDVILCMGEEWKEYPLTTSAIYIQERIGAKNAWGIDLQNRCCTTVSAMKIAKDMLVADTSINTIMVCGGYRNGDFVDYADPNMSMMFNLGAGGGAILLKADYNRNLLLESHIMSDGSMARDAGVEIGGTVNPINKDNLDEAYRSLRLMHPKHMKDRLNEVSMSNWMKCIDLAFEKSKVDKSELDYLAVLHFKHSMHIHMLELLGLNEDQSIYLSEFGHIGQVDQILSLHIALARGMIRDGSIIAMIAAGIGYAWAANVIQWGEGSERNV</sequence>
<keyword evidence="2 5" id="KW-0012">Acyltransferase</keyword>